<organism evidence="2 3">
    <name type="scientific">Ceratitis capitata</name>
    <name type="common">Mediterranean fruit fly</name>
    <name type="synonym">Tephritis capitata</name>
    <dbReference type="NCBI Taxonomy" id="7213"/>
    <lineage>
        <taxon>Eukaryota</taxon>
        <taxon>Metazoa</taxon>
        <taxon>Ecdysozoa</taxon>
        <taxon>Arthropoda</taxon>
        <taxon>Hexapoda</taxon>
        <taxon>Insecta</taxon>
        <taxon>Pterygota</taxon>
        <taxon>Neoptera</taxon>
        <taxon>Endopterygota</taxon>
        <taxon>Diptera</taxon>
        <taxon>Brachycera</taxon>
        <taxon>Muscomorpha</taxon>
        <taxon>Tephritoidea</taxon>
        <taxon>Tephritidae</taxon>
        <taxon>Ceratitis</taxon>
        <taxon>Ceratitis</taxon>
    </lineage>
</organism>
<dbReference type="PANTHER" id="PTHR20884">
    <property type="entry name" value="GDP-D-GLUCOSE PHOSPHORYLASE 1"/>
    <property type="match status" value="1"/>
</dbReference>
<dbReference type="GO" id="GO:0006006">
    <property type="term" value="P:glucose metabolic process"/>
    <property type="evidence" value="ECO:0007669"/>
    <property type="project" value="TreeGrafter"/>
</dbReference>
<dbReference type="InterPro" id="IPR026506">
    <property type="entry name" value="GDPGP"/>
</dbReference>
<protein>
    <submittedName>
        <fullName evidence="2">(Mediterranean fruit fly) hypothetical protein</fullName>
    </submittedName>
</protein>
<dbReference type="GO" id="GO:0000166">
    <property type="term" value="F:nucleotide binding"/>
    <property type="evidence" value="ECO:0007669"/>
    <property type="project" value="UniProtKB-KW"/>
</dbReference>
<dbReference type="AlphaFoldDB" id="A0A811UUU9"/>
<accession>A0A811UUU9</accession>
<dbReference type="KEGG" id="ccat:101459692"/>
<gene>
    <name evidence="2" type="ORF">CCAP1982_LOCUS11433</name>
</gene>
<dbReference type="GO" id="GO:0016787">
    <property type="term" value="F:hydrolase activity"/>
    <property type="evidence" value="ECO:0007669"/>
    <property type="project" value="UniProtKB-KW"/>
</dbReference>
<evidence type="ECO:0000313" key="3">
    <source>
        <dbReference type="Proteomes" id="UP000606786"/>
    </source>
</evidence>
<dbReference type="GO" id="GO:0005737">
    <property type="term" value="C:cytoplasm"/>
    <property type="evidence" value="ECO:0007669"/>
    <property type="project" value="UniProtKB-SubCell"/>
</dbReference>
<sequence>MKVYASTYLEELKQKWLFLQNAGNVFEYNLNVTKSKYLPENKIMYMEYNPQRTRLRRFPHTIESLKPAFNEKLFNFKKIKPTELLMSIKFEETNISMIINKSPLTLYHTLICPDVSAGLSQCLTLPAVKFCISFLLNIEDKEKSFRIGYNSPGALASVNHLHLHLLYLTTDLYIDKVDMVLLKGTNIYRLSDKMPTEAICFTFNKSMNEDALNLQLQELFDFIVWLCDHDIPHNLFLTPYRSGESVKALKAFVFCRRNFCYVKTLNTYNIGFCELAGYVTIGEEELYENVTEQDVIAKIRKETGDVYNEVYEYFTKSNDIV</sequence>
<dbReference type="GO" id="GO:0080048">
    <property type="term" value="F:GDP-D-glucose phosphorylase activity"/>
    <property type="evidence" value="ECO:0007669"/>
    <property type="project" value="UniProtKB-EC"/>
</dbReference>
<reference evidence="2" key="1">
    <citation type="submission" date="2020-11" db="EMBL/GenBank/DDBJ databases">
        <authorList>
            <person name="Whitehead M."/>
        </authorList>
    </citation>
    <scope>NUCLEOTIDE SEQUENCE</scope>
    <source>
        <strain evidence="2">EGII</strain>
    </source>
</reference>
<dbReference type="EMBL" id="CAJHJT010000034">
    <property type="protein sequence ID" value="CAD7002969.1"/>
    <property type="molecule type" value="Genomic_DNA"/>
</dbReference>
<dbReference type="Proteomes" id="UP000606786">
    <property type="component" value="Unassembled WGS sequence"/>
</dbReference>
<feature type="domain" description="GDPGP1-like N-terminal" evidence="1">
    <location>
        <begin position="12"/>
        <end position="165"/>
    </location>
</feature>
<dbReference type="OrthoDB" id="417175at2759"/>
<dbReference type="SUPFAM" id="SSF54197">
    <property type="entry name" value="HIT-like"/>
    <property type="match status" value="1"/>
</dbReference>
<proteinExistence type="predicted"/>
<comment type="caution">
    <text evidence="2">The sequence shown here is derived from an EMBL/GenBank/DDBJ whole genome shotgun (WGS) entry which is preliminary data.</text>
</comment>
<dbReference type="InterPro" id="IPR058866">
    <property type="entry name" value="GDPGP1_N"/>
</dbReference>
<evidence type="ECO:0000259" key="1">
    <source>
        <dbReference type="Pfam" id="PF26217"/>
    </source>
</evidence>
<dbReference type="InterPro" id="IPR036265">
    <property type="entry name" value="HIT-like_sf"/>
</dbReference>
<dbReference type="GO" id="GO:0005085">
    <property type="term" value="F:guanyl-nucleotide exchange factor activity"/>
    <property type="evidence" value="ECO:0007669"/>
    <property type="project" value="UniProtKB-KW"/>
</dbReference>
<keyword evidence="3" id="KW-1185">Reference proteome</keyword>
<dbReference type="Pfam" id="PF26217">
    <property type="entry name" value="GDPGP1_N"/>
    <property type="match status" value="1"/>
</dbReference>
<evidence type="ECO:0000313" key="2">
    <source>
        <dbReference type="EMBL" id="CAD7002969.1"/>
    </source>
</evidence>
<dbReference type="PANTHER" id="PTHR20884:SF8">
    <property type="entry name" value="GDP-D-GLUCOSE PHOSPHORYLASE 1"/>
    <property type="match status" value="1"/>
</dbReference>
<name>A0A811UUU9_CERCA</name>